<feature type="transmembrane region" description="Helical" evidence="1">
    <location>
        <begin position="277"/>
        <end position="296"/>
    </location>
</feature>
<keyword evidence="3" id="KW-1185">Reference proteome</keyword>
<keyword evidence="1" id="KW-0812">Transmembrane</keyword>
<feature type="transmembrane region" description="Helical" evidence="1">
    <location>
        <begin position="7"/>
        <end position="25"/>
    </location>
</feature>
<name>A0ABR9ZKR3_9CORY</name>
<feature type="transmembrane region" description="Helical" evidence="1">
    <location>
        <begin position="352"/>
        <end position="370"/>
    </location>
</feature>
<feature type="transmembrane region" description="Helical" evidence="1">
    <location>
        <begin position="382"/>
        <end position="406"/>
    </location>
</feature>
<evidence type="ECO:0000256" key="1">
    <source>
        <dbReference type="SAM" id="Phobius"/>
    </source>
</evidence>
<proteinExistence type="predicted"/>
<evidence type="ECO:0008006" key="4">
    <source>
        <dbReference type="Google" id="ProtNLM"/>
    </source>
</evidence>
<protein>
    <recommendedName>
        <fullName evidence="4">DUF2029 domain-containing protein</fullName>
    </recommendedName>
</protein>
<accession>A0ABR9ZKR3</accession>
<reference evidence="2 3" key="1">
    <citation type="submission" date="2020-10" db="EMBL/GenBank/DDBJ databases">
        <title>Novel species in genus Corynebacterium.</title>
        <authorList>
            <person name="Zhang G."/>
        </authorList>
    </citation>
    <scope>NUCLEOTIDE SEQUENCE [LARGE SCALE GENOMIC DNA]</scope>
    <source>
        <strain evidence="2 3">DSM 45110</strain>
    </source>
</reference>
<feature type="transmembrane region" description="Helical" evidence="1">
    <location>
        <begin position="195"/>
        <end position="217"/>
    </location>
</feature>
<dbReference type="EMBL" id="JADKMY010000002">
    <property type="protein sequence ID" value="MBF4553859.1"/>
    <property type="molecule type" value="Genomic_DNA"/>
</dbReference>
<keyword evidence="1" id="KW-0472">Membrane</keyword>
<organism evidence="2 3">
    <name type="scientific">Corynebacterium suicordis DSM 45110</name>
    <dbReference type="NCBI Taxonomy" id="1121369"/>
    <lineage>
        <taxon>Bacteria</taxon>
        <taxon>Bacillati</taxon>
        <taxon>Actinomycetota</taxon>
        <taxon>Actinomycetes</taxon>
        <taxon>Mycobacteriales</taxon>
        <taxon>Corynebacteriaceae</taxon>
        <taxon>Corynebacterium</taxon>
    </lineage>
</organism>
<comment type="caution">
    <text evidence="2">The sequence shown here is derived from an EMBL/GenBank/DDBJ whole genome shotgun (WGS) entry which is preliminary data.</text>
</comment>
<feature type="transmembrane region" description="Helical" evidence="1">
    <location>
        <begin position="122"/>
        <end position="140"/>
    </location>
</feature>
<feature type="transmembrane region" description="Helical" evidence="1">
    <location>
        <begin position="87"/>
        <end position="110"/>
    </location>
</feature>
<dbReference type="RefSeq" id="WP_194556752.1">
    <property type="nucleotide sequence ID" value="NZ_JADKMY010000002.1"/>
</dbReference>
<sequence length="431" mass="46872">MLKSVKAIWASWAVINGLLLALVLGKNTTNEDIRYYFHGVNPDAPHQAGPDSIYKMSGPIPLGEYPDAGVWPLRLLDVLAGGNEERFLALFSVMCVLISGLFLGFLLRWGSRYQDRVPGGKFHSAWFWVLFSAAAGPILLTRLDLISGVCVGLGLALALSHPGVASFILAYATVSKLWPGVLAAALVGKATLRSTWVRLCAFFASLFALAAVTVLVWEPGRLVSPISYQDVRGLQIESVFATPLMVARLFDAHKWHVDYASSKSFEIFGPGVETATLLANILLLGLLIFALGFALWRFLRGGWTQQSAVLFALLLVCLLIVSNKVFSPQYIAWVAPLVALASIMARFQTMRLLRWSVVIAAGLTTLVYPVTYESILHNTSAWPIVILVVRNIGMVLITVLTAKALLESIKQPRPTTQVLATESPSALSPVG</sequence>
<keyword evidence="1" id="KW-1133">Transmembrane helix</keyword>
<feature type="transmembrane region" description="Helical" evidence="1">
    <location>
        <begin position="303"/>
        <end position="321"/>
    </location>
</feature>
<evidence type="ECO:0000313" key="3">
    <source>
        <dbReference type="Proteomes" id="UP000635902"/>
    </source>
</evidence>
<feature type="transmembrane region" description="Helical" evidence="1">
    <location>
        <begin position="327"/>
        <end position="345"/>
    </location>
</feature>
<gene>
    <name evidence="2" type="ORF">IRY30_07165</name>
</gene>
<dbReference type="Proteomes" id="UP000635902">
    <property type="component" value="Unassembled WGS sequence"/>
</dbReference>
<evidence type="ECO:0000313" key="2">
    <source>
        <dbReference type="EMBL" id="MBF4553859.1"/>
    </source>
</evidence>